<evidence type="ECO:0000256" key="1">
    <source>
        <dbReference type="SAM" id="MobiDB-lite"/>
    </source>
</evidence>
<keyword evidence="3" id="KW-1185">Reference proteome</keyword>
<feature type="compositionally biased region" description="Polar residues" evidence="1">
    <location>
        <begin position="125"/>
        <end position="139"/>
    </location>
</feature>
<gene>
    <name evidence="2" type="ORF">NCTC13296_00030</name>
</gene>
<proteinExistence type="predicted"/>
<feature type="region of interest" description="Disordered" evidence="1">
    <location>
        <begin position="114"/>
        <end position="154"/>
    </location>
</feature>
<dbReference type="AlphaFoldDB" id="A0A379LV50"/>
<accession>A0A379LV50</accession>
<sequence>MLQVHPEYAFRHTYAPGSRTEVRLGYPHGNGPPELLPCPDENVFYHVTVVDVASPEWRALVDGAGPLEPYREKGPTDPFMPIFTSTTRHSRREERDTVVDAGCFALRRPCRVPVAQRSPKPGNRDGSSTTEYSRASPCTTRACVPSTPTGMSPARVMRCSRRVWSPKSAMP</sequence>
<reference evidence="2 3" key="1">
    <citation type="submission" date="2018-06" db="EMBL/GenBank/DDBJ databases">
        <authorList>
            <consortium name="Pathogen Informatics"/>
            <person name="Doyle S."/>
        </authorList>
    </citation>
    <scope>NUCLEOTIDE SEQUENCE [LARGE SCALE GENOMIC DNA]</scope>
    <source>
        <strain evidence="2 3">NCTC13296</strain>
    </source>
</reference>
<evidence type="ECO:0000313" key="3">
    <source>
        <dbReference type="Proteomes" id="UP000254569"/>
    </source>
</evidence>
<protein>
    <submittedName>
        <fullName evidence="2">Uncharacterized protein</fullName>
    </submittedName>
</protein>
<evidence type="ECO:0000313" key="2">
    <source>
        <dbReference type="EMBL" id="SUE13223.1"/>
    </source>
</evidence>
<name>A0A379LV50_9NOCA</name>
<dbReference type="EMBL" id="UGVI01000001">
    <property type="protein sequence ID" value="SUE13223.1"/>
    <property type="molecule type" value="Genomic_DNA"/>
</dbReference>
<organism evidence="2 3">
    <name type="scientific">Rhodococcus gordoniae</name>
    <dbReference type="NCBI Taxonomy" id="223392"/>
    <lineage>
        <taxon>Bacteria</taxon>
        <taxon>Bacillati</taxon>
        <taxon>Actinomycetota</taxon>
        <taxon>Actinomycetes</taxon>
        <taxon>Mycobacteriales</taxon>
        <taxon>Nocardiaceae</taxon>
        <taxon>Rhodococcus</taxon>
    </lineage>
</organism>
<dbReference type="Proteomes" id="UP000254569">
    <property type="component" value="Unassembled WGS sequence"/>
</dbReference>